<feature type="domain" description="Thiamine pyrophosphate enzyme central" evidence="4">
    <location>
        <begin position="201"/>
        <end position="336"/>
    </location>
</feature>
<dbReference type="GO" id="GO:0003984">
    <property type="term" value="F:acetolactate synthase activity"/>
    <property type="evidence" value="ECO:0007669"/>
    <property type="project" value="UniProtKB-EC"/>
</dbReference>
<dbReference type="CDD" id="cd07035">
    <property type="entry name" value="TPP_PYR_POX_like"/>
    <property type="match status" value="1"/>
</dbReference>
<dbReference type="GO" id="GO:0030976">
    <property type="term" value="F:thiamine pyrophosphate binding"/>
    <property type="evidence" value="ECO:0007669"/>
    <property type="project" value="InterPro"/>
</dbReference>
<keyword evidence="9" id="KW-1185">Reference proteome</keyword>
<dbReference type="SUPFAM" id="SSF52518">
    <property type="entry name" value="Thiamin diphosphate-binding fold (THDP-binding)"/>
    <property type="match status" value="2"/>
</dbReference>
<dbReference type="EC" id="2.2.1.6" evidence="7"/>
<dbReference type="InterPro" id="IPR011766">
    <property type="entry name" value="TPP_enzyme_TPP-bd"/>
</dbReference>
<dbReference type="Pfam" id="PF02776">
    <property type="entry name" value="TPP_enzyme_N"/>
    <property type="match status" value="1"/>
</dbReference>
<dbReference type="PANTHER" id="PTHR18968">
    <property type="entry name" value="THIAMINE PYROPHOSPHATE ENZYMES"/>
    <property type="match status" value="1"/>
</dbReference>
<dbReference type="AlphaFoldDB" id="A0A1H6FJI7"/>
<evidence type="ECO:0000259" key="6">
    <source>
        <dbReference type="Pfam" id="PF02776"/>
    </source>
</evidence>
<dbReference type="GO" id="GO:0000287">
    <property type="term" value="F:magnesium ion binding"/>
    <property type="evidence" value="ECO:0007669"/>
    <property type="project" value="InterPro"/>
</dbReference>
<evidence type="ECO:0000259" key="4">
    <source>
        <dbReference type="Pfam" id="PF00205"/>
    </source>
</evidence>
<dbReference type="CDD" id="cd00568">
    <property type="entry name" value="TPP_enzymes"/>
    <property type="match status" value="1"/>
</dbReference>
<evidence type="ECO:0000256" key="3">
    <source>
        <dbReference type="RuleBase" id="RU362132"/>
    </source>
</evidence>
<dbReference type="Gene3D" id="3.40.50.970">
    <property type="match status" value="2"/>
</dbReference>
<dbReference type="FunFam" id="3.40.50.970:FF:000007">
    <property type="entry name" value="Acetolactate synthase"/>
    <property type="match status" value="1"/>
</dbReference>
<dbReference type="SUPFAM" id="SSF52467">
    <property type="entry name" value="DHS-like NAD/FAD-binding domain"/>
    <property type="match status" value="1"/>
</dbReference>
<dbReference type="InterPro" id="IPR029061">
    <property type="entry name" value="THDP-binding"/>
</dbReference>
<dbReference type="InterPro" id="IPR045229">
    <property type="entry name" value="TPP_enz"/>
</dbReference>
<dbReference type="Proteomes" id="UP000236724">
    <property type="component" value="Unassembled WGS sequence"/>
</dbReference>
<protein>
    <submittedName>
        <fullName evidence="7">Acetolactate synthase large subunit</fullName>
        <ecNumber evidence="7">2.2.1.6</ecNumber>
    </submittedName>
</protein>
<dbReference type="GO" id="GO:0050660">
    <property type="term" value="F:flavin adenine dinucleotide binding"/>
    <property type="evidence" value="ECO:0007669"/>
    <property type="project" value="TreeGrafter"/>
</dbReference>
<evidence type="ECO:0000256" key="2">
    <source>
        <dbReference type="ARBA" id="ARBA00023052"/>
    </source>
</evidence>
<name>A0A1H6FJI7_9GAMM</name>
<dbReference type="EMBL" id="FMSV02000558">
    <property type="protein sequence ID" value="SEH09205.1"/>
    <property type="molecule type" value="Genomic_DNA"/>
</dbReference>
<evidence type="ECO:0000313" key="9">
    <source>
        <dbReference type="Proteomes" id="UP000236724"/>
    </source>
</evidence>
<comment type="similarity">
    <text evidence="1 3">Belongs to the TPP enzyme family.</text>
</comment>
<dbReference type="Pfam" id="PF02775">
    <property type="entry name" value="TPP_enzyme_C"/>
    <property type="match status" value="1"/>
</dbReference>
<keyword evidence="2 3" id="KW-0786">Thiamine pyrophosphate</keyword>
<dbReference type="GO" id="GO:0009099">
    <property type="term" value="P:L-valine biosynthetic process"/>
    <property type="evidence" value="ECO:0007669"/>
    <property type="project" value="TreeGrafter"/>
</dbReference>
<dbReference type="Gene3D" id="3.40.50.1220">
    <property type="entry name" value="TPP-binding domain"/>
    <property type="match status" value="1"/>
</dbReference>
<evidence type="ECO:0000313" key="8">
    <source>
        <dbReference type="EMBL" id="SEH09330.1"/>
    </source>
</evidence>
<dbReference type="PANTHER" id="PTHR18968:SF13">
    <property type="entry name" value="ACETOLACTATE SYNTHASE CATALYTIC SUBUNIT, MITOCHONDRIAL"/>
    <property type="match status" value="1"/>
</dbReference>
<dbReference type="InterPro" id="IPR029035">
    <property type="entry name" value="DHS-like_NAD/FAD-binding_dom"/>
</dbReference>
<gene>
    <name evidence="7" type="primary">ilvB_1</name>
    <name evidence="8" type="synonym">ilvB_2</name>
    <name evidence="7" type="ORF">MBHS_05099</name>
    <name evidence="8" type="ORF">MBHS_05225</name>
</gene>
<evidence type="ECO:0000313" key="7">
    <source>
        <dbReference type="EMBL" id="SEH09205.1"/>
    </source>
</evidence>
<dbReference type="Pfam" id="PF00205">
    <property type="entry name" value="TPP_enzyme_M"/>
    <property type="match status" value="1"/>
</dbReference>
<dbReference type="RefSeq" id="WP_103922674.1">
    <property type="nucleotide sequence ID" value="NZ_FMSV02000558.1"/>
</dbReference>
<dbReference type="InterPro" id="IPR012001">
    <property type="entry name" value="Thiamin_PyroP_enz_TPP-bd_dom"/>
</dbReference>
<feature type="domain" description="Thiamine pyrophosphate enzyme TPP-binding" evidence="5">
    <location>
        <begin position="402"/>
        <end position="540"/>
    </location>
</feature>
<evidence type="ECO:0000256" key="1">
    <source>
        <dbReference type="ARBA" id="ARBA00007812"/>
    </source>
</evidence>
<proteinExistence type="inferred from homology"/>
<feature type="domain" description="Thiamine pyrophosphate enzyme N-terminal TPP-binding" evidence="6">
    <location>
        <begin position="5"/>
        <end position="113"/>
    </location>
</feature>
<dbReference type="InterPro" id="IPR012000">
    <property type="entry name" value="Thiamin_PyroP_enz_cen_dom"/>
</dbReference>
<reference evidence="7 9" key="1">
    <citation type="submission" date="2016-10" db="EMBL/GenBank/DDBJ databases">
        <authorList>
            <person name="de Groot N.N."/>
        </authorList>
    </citation>
    <scope>NUCLEOTIDE SEQUENCE [LARGE SCALE GENOMIC DNA]</scope>
    <source>
        <strain evidence="7">MBHS1</strain>
    </source>
</reference>
<dbReference type="GO" id="GO:0009097">
    <property type="term" value="P:isoleucine biosynthetic process"/>
    <property type="evidence" value="ECO:0007669"/>
    <property type="project" value="TreeGrafter"/>
</dbReference>
<organism evidence="7 9">
    <name type="scientific">Candidatus Venteria ishoeyi</name>
    <dbReference type="NCBI Taxonomy" id="1899563"/>
    <lineage>
        <taxon>Bacteria</taxon>
        <taxon>Pseudomonadati</taxon>
        <taxon>Pseudomonadota</taxon>
        <taxon>Gammaproteobacteria</taxon>
        <taxon>Thiotrichales</taxon>
        <taxon>Thiotrichaceae</taxon>
        <taxon>Venteria</taxon>
    </lineage>
</organism>
<sequence>MKIAVSQLIVKFIERLGINTIFGMPGAHILPVYDALYDSKVQSVLVKHEQGAAFMAGGYARASGKIAACITTAGPGATNLVTGIANAYADKQPILVITGETSTHIFGKGGLQESSGEGGSIDQNALFQGITQYNKIIERTDYLANVLNQAAKILCAPNSGPVLLSFPFNVQNEMVDTEILEQINIPINQAHKAQEDPALSACYELLMAAKRPVIVAGYGCIQAGAQTLLTTLSETMNIPVCSSLKGKGAISEQSPLALGSLGVTSYSPAYQYLVEQSDLLILLGASFNERTSYLWDKKLLGNKKIIQVDKDYAQLEKVFQADITLCGDIKTVLQSLLNKIKVQQVQPKQFDLQTQPQTSDNTERVDNKAALQKQFPLIASFFKQLALYFPKGIQVFDDNIIFAQNFFQVSKDNRYYPNSGISSLGHAIPAAIGARFAVDKPSFVIIGDGGFQMCCMEIMTAVNYQIPVTIVMLNNATMGLIRKNQTQHYQKRFINCDFINPDYQALAASFGISYTKLSQNTDIQALFKDKALGKQTQLVEIELDKDNFPGYSSGRA</sequence>
<dbReference type="GO" id="GO:0005948">
    <property type="term" value="C:acetolactate synthase complex"/>
    <property type="evidence" value="ECO:0007669"/>
    <property type="project" value="TreeGrafter"/>
</dbReference>
<accession>A0A1H6FJI7</accession>
<dbReference type="EMBL" id="FMSV02000561">
    <property type="protein sequence ID" value="SEH09330.1"/>
    <property type="molecule type" value="Genomic_DNA"/>
</dbReference>
<evidence type="ECO:0000259" key="5">
    <source>
        <dbReference type="Pfam" id="PF02775"/>
    </source>
</evidence>
<dbReference type="OrthoDB" id="9785953at2"/>
<keyword evidence="7" id="KW-0808">Transferase</keyword>